<dbReference type="OrthoDB" id="347083at2759"/>
<dbReference type="InterPro" id="IPR006558">
    <property type="entry name" value="LamG-like"/>
</dbReference>
<keyword evidence="9" id="KW-1185">Reference proteome</keyword>
<feature type="transmembrane region" description="Helical" evidence="3">
    <location>
        <begin position="20"/>
        <end position="42"/>
    </location>
</feature>
<dbReference type="AlphaFoldDB" id="A0A815DT02"/>
<dbReference type="Proteomes" id="UP000681722">
    <property type="component" value="Unassembled WGS sequence"/>
</dbReference>
<sequence>MSAKHFKLTRPEWMTKNVLIGGGFIAGLVVIAVIVIPIAVIFSKKSSTVTNTTTATSVFLAYWNFENNGNDLYGNYSGTTSGSSWQFGTSGFYGGTYFYVYGTNSYIQVPASSYFNLNSQSFTFEAWIYLHTVANDAPIFSQCTCTTCTSQCLFLIIRNSKLYMGFNFNDLSAVTTLSTSTWYHVAFVYNYQTSQQIIYLNGVQDAIRSNVTTPYLGTNGSMYFGYSPLLSSNYYYGWIDNAQLTSRAKSSAEISDDALLVFYYSFDQPNPYYDKGPNGLNATTTNNLVPASGHVGQAIRLTSSSSYMQIYCFPGVNWPSSRSLTFAIWVYPSSINGGNFLYSTQGYPMLGLTYSGQTAAQILQSSPANVWLTIFGSFVVVNTWTHVACTFSTTNGFTLYVNGVSHGTLTGISTYYFNYNLQTIQIGTGNGNGFIPSYGFQGSVDELYAYRRALSASEILALASV</sequence>
<evidence type="ECO:0000256" key="1">
    <source>
        <dbReference type="ARBA" id="ARBA00022729"/>
    </source>
</evidence>
<dbReference type="PANTHER" id="PTHR46943:SF1">
    <property type="entry name" value="PENTRAXIN-RELATED PROTEIN PTX3"/>
    <property type="match status" value="1"/>
</dbReference>
<name>A0A815DT02_9BILA</name>
<evidence type="ECO:0000256" key="3">
    <source>
        <dbReference type="SAM" id="Phobius"/>
    </source>
</evidence>
<proteinExistence type="predicted"/>
<evidence type="ECO:0000313" key="6">
    <source>
        <dbReference type="EMBL" id="CAF1301662.1"/>
    </source>
</evidence>
<keyword evidence="1" id="KW-0732">Signal</keyword>
<evidence type="ECO:0000313" key="7">
    <source>
        <dbReference type="EMBL" id="CAF3827921.1"/>
    </source>
</evidence>
<dbReference type="Proteomes" id="UP000663829">
    <property type="component" value="Unassembled WGS sequence"/>
</dbReference>
<dbReference type="SMART" id="SM00560">
    <property type="entry name" value="LamGL"/>
    <property type="match status" value="1"/>
</dbReference>
<dbReference type="InterPro" id="IPR042837">
    <property type="entry name" value="PTX3"/>
</dbReference>
<evidence type="ECO:0000256" key="2">
    <source>
        <dbReference type="ARBA" id="ARBA00023157"/>
    </source>
</evidence>
<organism evidence="6 9">
    <name type="scientific">Didymodactylos carnosus</name>
    <dbReference type="NCBI Taxonomy" id="1234261"/>
    <lineage>
        <taxon>Eukaryota</taxon>
        <taxon>Metazoa</taxon>
        <taxon>Spiralia</taxon>
        <taxon>Gnathifera</taxon>
        <taxon>Rotifera</taxon>
        <taxon>Eurotatoria</taxon>
        <taxon>Bdelloidea</taxon>
        <taxon>Philodinida</taxon>
        <taxon>Philodinidae</taxon>
        <taxon>Didymodactylos</taxon>
    </lineage>
</organism>
<dbReference type="GO" id="GO:0006955">
    <property type="term" value="P:immune response"/>
    <property type="evidence" value="ECO:0007669"/>
    <property type="project" value="InterPro"/>
</dbReference>
<dbReference type="EMBL" id="CAJNOQ010012514">
    <property type="protein sequence ID" value="CAF1301662.1"/>
    <property type="molecule type" value="Genomic_DNA"/>
</dbReference>
<gene>
    <name evidence="6" type="ORF">GPM918_LOCUS28551</name>
    <name evidence="5" type="ORF">OVA965_LOCUS17490</name>
    <name evidence="8" type="ORF">SRO942_LOCUS29059</name>
    <name evidence="7" type="ORF">TMI583_LOCUS17500</name>
</gene>
<dbReference type="EMBL" id="CAJOBC010037797">
    <property type="protein sequence ID" value="CAF4127040.1"/>
    <property type="molecule type" value="Genomic_DNA"/>
</dbReference>
<dbReference type="InterPro" id="IPR013320">
    <property type="entry name" value="ConA-like_dom_sf"/>
</dbReference>
<dbReference type="EMBL" id="CAJOBA010008413">
    <property type="protein sequence ID" value="CAF3827921.1"/>
    <property type="molecule type" value="Genomic_DNA"/>
</dbReference>
<dbReference type="Proteomes" id="UP000677228">
    <property type="component" value="Unassembled WGS sequence"/>
</dbReference>
<keyword evidence="3" id="KW-1133">Transmembrane helix</keyword>
<dbReference type="Pfam" id="PF13385">
    <property type="entry name" value="Laminin_G_3"/>
    <property type="match status" value="2"/>
</dbReference>
<evidence type="ECO:0000259" key="4">
    <source>
        <dbReference type="SMART" id="SM00560"/>
    </source>
</evidence>
<comment type="caution">
    <text evidence="6">The sequence shown here is derived from an EMBL/GenBank/DDBJ whole genome shotgun (WGS) entry which is preliminary data.</text>
</comment>
<evidence type="ECO:0000313" key="8">
    <source>
        <dbReference type="EMBL" id="CAF4127040.1"/>
    </source>
</evidence>
<accession>A0A815DT02</accession>
<dbReference type="PANTHER" id="PTHR46943">
    <property type="entry name" value="PENTRAXIN-RELATED PROTEIN PTX3"/>
    <property type="match status" value="1"/>
</dbReference>
<dbReference type="Gene3D" id="2.60.120.200">
    <property type="match status" value="2"/>
</dbReference>
<keyword evidence="3" id="KW-0812">Transmembrane</keyword>
<dbReference type="SUPFAM" id="SSF49899">
    <property type="entry name" value="Concanavalin A-like lectins/glucanases"/>
    <property type="match status" value="2"/>
</dbReference>
<keyword evidence="2" id="KW-1015">Disulfide bond</keyword>
<dbReference type="EMBL" id="CAJNOK010008399">
    <property type="protein sequence ID" value="CAF1062553.1"/>
    <property type="molecule type" value="Genomic_DNA"/>
</dbReference>
<dbReference type="Proteomes" id="UP000682733">
    <property type="component" value="Unassembled WGS sequence"/>
</dbReference>
<evidence type="ECO:0000313" key="5">
    <source>
        <dbReference type="EMBL" id="CAF1062553.1"/>
    </source>
</evidence>
<evidence type="ECO:0000313" key="9">
    <source>
        <dbReference type="Proteomes" id="UP000663829"/>
    </source>
</evidence>
<feature type="domain" description="LamG-like jellyroll fold" evidence="4">
    <location>
        <begin position="322"/>
        <end position="457"/>
    </location>
</feature>
<protein>
    <recommendedName>
        <fullName evidence="4">LamG-like jellyroll fold domain-containing protein</fullName>
    </recommendedName>
</protein>
<keyword evidence="3" id="KW-0472">Membrane</keyword>
<reference evidence="6" key="1">
    <citation type="submission" date="2021-02" db="EMBL/GenBank/DDBJ databases">
        <authorList>
            <person name="Nowell W R."/>
        </authorList>
    </citation>
    <scope>NUCLEOTIDE SEQUENCE</scope>
</reference>